<dbReference type="Gene3D" id="3.30.2010.10">
    <property type="entry name" value="Metalloproteases ('zincins'), catalytic domain"/>
    <property type="match status" value="1"/>
</dbReference>
<protein>
    <recommendedName>
        <fullName evidence="1">YgjP-like metallopeptidase domain-containing protein</fullName>
    </recommendedName>
</protein>
<dbReference type="RefSeq" id="WP_011839056.1">
    <property type="nucleotide sequence ID" value="NC_009033.1"/>
</dbReference>
<reference evidence="2 3" key="2">
    <citation type="journal article" date="2009" name="Stand. Genomic Sci.">
        <title>Complete genome sequence of Staphylothermus marinus Stetter and Fiala 1986 type strain F1.</title>
        <authorList>
            <person name="Anderson I.J."/>
            <person name="Sun H."/>
            <person name="Lapidus A."/>
            <person name="Copeland A."/>
            <person name="Glavina Del Rio T."/>
            <person name="Tice H."/>
            <person name="Dalin E."/>
            <person name="Lucas S."/>
            <person name="Barry K."/>
            <person name="Land M."/>
            <person name="Richardson P."/>
            <person name="Huber H."/>
            <person name="Kyrpides N.C."/>
        </authorList>
    </citation>
    <scope>NUCLEOTIDE SEQUENCE [LARGE SCALE GENOMIC DNA]</scope>
    <source>
        <strain evidence="3">ATCC 43588 / DSM 3639 / JCM 9404 / F1</strain>
    </source>
</reference>
<dbReference type="KEGG" id="smr:Smar_0764"/>
<gene>
    <name evidence="2" type="ordered locus">Smar_0764</name>
</gene>
<proteinExistence type="predicted"/>
<dbReference type="Proteomes" id="UP000000254">
    <property type="component" value="Chromosome"/>
</dbReference>
<evidence type="ECO:0000313" key="2">
    <source>
        <dbReference type="EMBL" id="ABN69865.1"/>
    </source>
</evidence>
<dbReference type="STRING" id="399550.Smar_0764"/>
<dbReference type="HOGENOM" id="CLU_065947_2_2_2"/>
<dbReference type="Pfam" id="PF01863">
    <property type="entry name" value="YgjP-like"/>
    <property type="match status" value="1"/>
</dbReference>
<name>A3DMK5_STAMF</name>
<dbReference type="InterPro" id="IPR053136">
    <property type="entry name" value="UTP_pyrophosphatase-like"/>
</dbReference>
<evidence type="ECO:0000313" key="3">
    <source>
        <dbReference type="Proteomes" id="UP000000254"/>
    </source>
</evidence>
<organism evidence="2 3">
    <name type="scientific">Staphylothermus marinus (strain ATCC 43588 / DSM 3639 / JCM 9404 / F1)</name>
    <dbReference type="NCBI Taxonomy" id="399550"/>
    <lineage>
        <taxon>Archaea</taxon>
        <taxon>Thermoproteota</taxon>
        <taxon>Thermoprotei</taxon>
        <taxon>Desulfurococcales</taxon>
        <taxon>Desulfurococcaceae</taxon>
        <taxon>Staphylothermus</taxon>
    </lineage>
</organism>
<dbReference type="PANTHER" id="PTHR30399:SF1">
    <property type="entry name" value="UTP PYROPHOSPHATASE"/>
    <property type="match status" value="1"/>
</dbReference>
<dbReference type="eggNOG" id="arCOG02625">
    <property type="taxonomic scope" value="Archaea"/>
</dbReference>
<sequence length="185" mass="22136">MTSNNENMWRIQIKYSMNKNPKLEVKPWGIQIILPENMDRREAYSIIEKHKSWIKKKTMELQEALERSRNIKLVKRSKAEFKNLVKKLLDQVARDELGINPCKVVIRKMKTRWASCSPKGVITVNSLARYLPDNLVLYIIYHEICHIIEPKHNKDFWTCVQKYYPNYKELEKELLAYEVKLLVQM</sequence>
<dbReference type="OrthoDB" id="308128at2157"/>
<dbReference type="EMBL" id="CP000575">
    <property type="protein sequence ID" value="ABN69865.1"/>
    <property type="molecule type" value="Genomic_DNA"/>
</dbReference>
<reference evidence="3" key="1">
    <citation type="journal article" date="2009" name="BMC Genomics">
        <title>The complete genome sequence of Staphylothermus marinus reveals differences in sulfur metabolism among heterotrophic Crenarchaeota.</title>
        <authorList>
            <person name="Anderson I.J."/>
            <person name="Dharmarajan L."/>
            <person name="Rodriguez J."/>
            <person name="Hooper S."/>
            <person name="Porat I."/>
            <person name="Ulrich L.E."/>
            <person name="Elkins J.G."/>
            <person name="Mavromatis K."/>
            <person name="Sun H."/>
            <person name="Land M."/>
            <person name="Lapidus A."/>
            <person name="Lucas S."/>
            <person name="Barry K."/>
            <person name="Huber H."/>
            <person name="Zhulin I.B."/>
            <person name="Whitman W.B."/>
            <person name="Mukhopadhyay B."/>
            <person name="Woese C."/>
            <person name="Bristow J."/>
            <person name="Kyrpides N."/>
        </authorList>
    </citation>
    <scope>NUCLEOTIDE SEQUENCE [LARGE SCALE GENOMIC DNA]</scope>
    <source>
        <strain evidence="3">ATCC 43588 / DSM 3639 / JCM 9404 / F1</strain>
    </source>
</reference>
<dbReference type="GeneID" id="4907923"/>
<dbReference type="InterPro" id="IPR002725">
    <property type="entry name" value="YgjP-like_metallopeptidase"/>
</dbReference>
<dbReference type="CDD" id="cd07344">
    <property type="entry name" value="M48_yhfN_like"/>
    <property type="match status" value="1"/>
</dbReference>
<dbReference type="PANTHER" id="PTHR30399">
    <property type="entry name" value="UNCHARACTERIZED PROTEIN YGJP"/>
    <property type="match status" value="1"/>
</dbReference>
<evidence type="ECO:0000259" key="1">
    <source>
        <dbReference type="Pfam" id="PF01863"/>
    </source>
</evidence>
<keyword evidence="3" id="KW-1185">Reference proteome</keyword>
<feature type="domain" description="YgjP-like metallopeptidase" evidence="1">
    <location>
        <begin position="77"/>
        <end position="174"/>
    </location>
</feature>
<accession>A3DMK5</accession>
<dbReference type="AlphaFoldDB" id="A3DMK5"/>